<evidence type="ECO:0000313" key="1">
    <source>
        <dbReference type="EMBL" id="EGC16205.1"/>
    </source>
</evidence>
<gene>
    <name evidence="1" type="ORF">HMPREF9098_2374</name>
</gene>
<dbReference type="HOGENOM" id="CLU_3080760_0_0_4"/>
<name>F0F2M8_9NEIS</name>
<dbReference type="Proteomes" id="UP000004088">
    <property type="component" value="Unassembled WGS sequence"/>
</dbReference>
<protein>
    <submittedName>
        <fullName evidence="1">Uncharacterized protein</fullName>
    </submittedName>
</protein>
<dbReference type="EMBL" id="AEWV01000045">
    <property type="protein sequence ID" value="EGC16205.1"/>
    <property type="molecule type" value="Genomic_DNA"/>
</dbReference>
<sequence length="52" mass="6050">MAERAGNSGIQNHHDGISFSKKTVQAAFQQRRAKSMGLNYKRFFFFWLQISI</sequence>
<organism evidence="1 2">
    <name type="scientific">Kingella denitrificans ATCC 33394</name>
    <dbReference type="NCBI Taxonomy" id="888741"/>
    <lineage>
        <taxon>Bacteria</taxon>
        <taxon>Pseudomonadati</taxon>
        <taxon>Pseudomonadota</taxon>
        <taxon>Betaproteobacteria</taxon>
        <taxon>Neisseriales</taxon>
        <taxon>Neisseriaceae</taxon>
        <taxon>Kingella</taxon>
    </lineage>
</organism>
<proteinExistence type="predicted"/>
<comment type="caution">
    <text evidence="1">The sequence shown here is derived from an EMBL/GenBank/DDBJ whole genome shotgun (WGS) entry which is preliminary data.</text>
</comment>
<accession>F0F2M8</accession>
<evidence type="ECO:0000313" key="2">
    <source>
        <dbReference type="Proteomes" id="UP000004088"/>
    </source>
</evidence>
<reference evidence="1 2" key="1">
    <citation type="submission" date="2011-01" db="EMBL/GenBank/DDBJ databases">
        <authorList>
            <person name="Muzny D."/>
            <person name="Qin X."/>
            <person name="Deng J."/>
            <person name="Jiang H."/>
            <person name="Liu Y."/>
            <person name="Qu J."/>
            <person name="Song X.-Z."/>
            <person name="Zhang L."/>
            <person name="Thornton R."/>
            <person name="Coyle M."/>
            <person name="Francisco L."/>
            <person name="Jackson L."/>
            <person name="Javaid M."/>
            <person name="Korchina V."/>
            <person name="Kovar C."/>
            <person name="Mata R."/>
            <person name="Mathew T."/>
            <person name="Ngo R."/>
            <person name="Nguyen L."/>
            <person name="Nguyen N."/>
            <person name="Okwuonu G."/>
            <person name="Ongeri F."/>
            <person name="Pham C."/>
            <person name="Simmons D."/>
            <person name="Wilczek-Boney K."/>
            <person name="Hale W."/>
            <person name="Jakkamsetti A."/>
            <person name="Pham P."/>
            <person name="Ruth R."/>
            <person name="San Lucas F."/>
            <person name="Warren J."/>
            <person name="Zhang J."/>
            <person name="Zhao Z."/>
            <person name="Zhou C."/>
            <person name="Zhu D."/>
            <person name="Lee S."/>
            <person name="Bess C."/>
            <person name="Blankenburg K."/>
            <person name="Forbes L."/>
            <person name="Fu Q."/>
            <person name="Gubbala S."/>
            <person name="Hirani K."/>
            <person name="Jayaseelan J.C."/>
            <person name="Lara F."/>
            <person name="Munidasa M."/>
            <person name="Palculict T."/>
            <person name="Patil S."/>
            <person name="Pu L.-L."/>
            <person name="Saada N."/>
            <person name="Tang L."/>
            <person name="Weissenberger G."/>
            <person name="Zhu Y."/>
            <person name="Hemphill L."/>
            <person name="Shang Y."/>
            <person name="Youmans B."/>
            <person name="Ayvaz T."/>
            <person name="Ross M."/>
            <person name="Santibanez J."/>
            <person name="Aqrawi P."/>
            <person name="Gross S."/>
            <person name="Joshi V."/>
            <person name="Fowler G."/>
            <person name="Nazareth L."/>
            <person name="Reid J."/>
            <person name="Worley K."/>
            <person name="Petrosino J."/>
            <person name="Highlander S."/>
            <person name="Gibbs R."/>
        </authorList>
    </citation>
    <scope>NUCLEOTIDE SEQUENCE [LARGE SCALE GENOMIC DNA]</scope>
    <source>
        <strain evidence="1 2">ATCC 33394</strain>
    </source>
</reference>
<dbReference type="AlphaFoldDB" id="F0F2M8"/>
<keyword evidence="2" id="KW-1185">Reference proteome</keyword>